<dbReference type="SUPFAM" id="SSF48695">
    <property type="entry name" value="Multiheme cytochromes"/>
    <property type="match status" value="1"/>
</dbReference>
<name>A0A3B0VG03_9ZZZZ</name>
<dbReference type="GO" id="GO:0009055">
    <property type="term" value="F:electron transfer activity"/>
    <property type="evidence" value="ECO:0007669"/>
    <property type="project" value="InterPro"/>
</dbReference>
<evidence type="ECO:0000256" key="5">
    <source>
        <dbReference type="ARBA" id="ARBA00023004"/>
    </source>
</evidence>
<protein>
    <recommendedName>
        <fullName evidence="6">Class III cytochrome C domain-containing protein</fullName>
    </recommendedName>
</protein>
<evidence type="ECO:0000259" key="6">
    <source>
        <dbReference type="Pfam" id="PF02085"/>
    </source>
</evidence>
<evidence type="ECO:0000256" key="1">
    <source>
        <dbReference type="ARBA" id="ARBA00022448"/>
    </source>
</evidence>
<keyword evidence="2" id="KW-0349">Heme</keyword>
<dbReference type="GO" id="GO:0046872">
    <property type="term" value="F:metal ion binding"/>
    <property type="evidence" value="ECO:0007669"/>
    <property type="project" value="UniProtKB-KW"/>
</dbReference>
<feature type="domain" description="Class III cytochrome C" evidence="6">
    <location>
        <begin position="39"/>
        <end position="128"/>
    </location>
</feature>
<dbReference type="Pfam" id="PF02085">
    <property type="entry name" value="Cytochrom_CIII"/>
    <property type="match status" value="1"/>
</dbReference>
<keyword evidence="5" id="KW-0408">Iron</keyword>
<dbReference type="CDD" id="cd08168">
    <property type="entry name" value="Cytochrom_C3"/>
    <property type="match status" value="1"/>
</dbReference>
<proteinExistence type="predicted"/>
<dbReference type="GO" id="GO:0020037">
    <property type="term" value="F:heme binding"/>
    <property type="evidence" value="ECO:0007669"/>
    <property type="project" value="InterPro"/>
</dbReference>
<evidence type="ECO:0000313" key="7">
    <source>
        <dbReference type="EMBL" id="VAW35729.1"/>
    </source>
</evidence>
<evidence type="ECO:0000256" key="4">
    <source>
        <dbReference type="ARBA" id="ARBA00022982"/>
    </source>
</evidence>
<dbReference type="EMBL" id="UOEY01000021">
    <property type="protein sequence ID" value="VAW35729.1"/>
    <property type="molecule type" value="Genomic_DNA"/>
</dbReference>
<dbReference type="InterPro" id="IPR036280">
    <property type="entry name" value="Multihaem_cyt_sf"/>
</dbReference>
<dbReference type="Gene3D" id="3.90.10.10">
    <property type="entry name" value="Cytochrome C3"/>
    <property type="match status" value="1"/>
</dbReference>
<reference evidence="7" key="1">
    <citation type="submission" date="2018-06" db="EMBL/GenBank/DDBJ databases">
        <authorList>
            <person name="Zhirakovskaya E."/>
        </authorList>
    </citation>
    <scope>NUCLEOTIDE SEQUENCE</scope>
</reference>
<evidence type="ECO:0000256" key="3">
    <source>
        <dbReference type="ARBA" id="ARBA00022723"/>
    </source>
</evidence>
<organism evidence="7">
    <name type="scientific">hydrothermal vent metagenome</name>
    <dbReference type="NCBI Taxonomy" id="652676"/>
    <lineage>
        <taxon>unclassified sequences</taxon>
        <taxon>metagenomes</taxon>
        <taxon>ecological metagenomes</taxon>
    </lineage>
</organism>
<keyword evidence="3" id="KW-0479">Metal-binding</keyword>
<dbReference type="InterPro" id="IPR020942">
    <property type="entry name" value="Cyt_c_III_dom"/>
</dbReference>
<sequence length="133" mass="14607">MRKAFIYGVAMAFLCIVGLVGISMAAVNTGPANIILKTARAMKPSYFPHAEHQSRLKCGVCHHSKNAAGKQAPYFKGMKIQKCVACHNKKAVSMPENLSSFRDVGHARCKGCHRKTGNRTLTYCKTCHSKPKK</sequence>
<accession>A0A3B0VG03</accession>
<evidence type="ECO:0000256" key="2">
    <source>
        <dbReference type="ARBA" id="ARBA00022617"/>
    </source>
</evidence>
<keyword evidence="4" id="KW-0249">Electron transport</keyword>
<gene>
    <name evidence="7" type="ORF">MNBD_DELTA04-708</name>
</gene>
<keyword evidence="1" id="KW-0813">Transport</keyword>
<dbReference type="AlphaFoldDB" id="A0A3B0VG03"/>